<proteinExistence type="predicted"/>
<dbReference type="SUPFAM" id="SSF49785">
    <property type="entry name" value="Galactose-binding domain-like"/>
    <property type="match status" value="1"/>
</dbReference>
<dbReference type="EMBL" id="LAZR01009050">
    <property type="protein sequence ID" value="KKM74997.1"/>
    <property type="molecule type" value="Genomic_DNA"/>
</dbReference>
<name>A0A0F9N0F3_9ZZZZ</name>
<accession>A0A0F9N0F3</accession>
<evidence type="ECO:0000313" key="1">
    <source>
        <dbReference type="EMBL" id="KKM74997.1"/>
    </source>
</evidence>
<protein>
    <submittedName>
        <fullName evidence="1">Uncharacterized protein</fullName>
    </submittedName>
</protein>
<organism evidence="1">
    <name type="scientific">marine sediment metagenome</name>
    <dbReference type="NCBI Taxonomy" id="412755"/>
    <lineage>
        <taxon>unclassified sequences</taxon>
        <taxon>metagenomes</taxon>
        <taxon>ecological metagenomes</taxon>
    </lineage>
</organism>
<comment type="caution">
    <text evidence="1">The sequence shown here is derived from an EMBL/GenBank/DDBJ whole genome shotgun (WGS) entry which is preliminary data.</text>
</comment>
<gene>
    <name evidence="1" type="ORF">LCGC14_1394720</name>
</gene>
<dbReference type="AlphaFoldDB" id="A0A0F9N0F3"/>
<sequence>MPTTTLKLIRQKVAKKIYSVRFPIVSVTTSDSDATTVLNDSVLSPASQIEDYIETWIFVAEQPTKVDSGENTSEALDATETGVDVDTGSTFLAGDGIQIDDEIMRVTGISSNTLTVVRGIQGTTAATHSTSADVYIIGPKVGEIARVTDIDFSGSTSQLTIAPSFSASLISGTDYEIHYKFYPNHIRDKANEILENIRRPVLLPLTLITDGDIETTGTGSWTAAGTGGTPTLAKNTSTVLHGRQSLSITNDASTTRGFAKSGSVFLPSLTTVFVSGDVYITGGDKAKFTLYDVTNSADIDTAQSAATGWIHFEFTAILPSTCEEVQIWLESVAASDVTYWGSVQLLPVNRAIYDFPSTLEWSEDFDQIVYFPKGAALSASTDDNAYAIFGGKQKSWGSTGIIRDETAITPFRIQLKQGNINQALYVGGAIDYPTLTDDTDTTNAPEDIVVILTYADLLDAWAQEDDSAGRLEQAASKMKKAASVRRMLAPRMQHHWAAKGRISGTRR</sequence>
<dbReference type="Gene3D" id="2.60.120.260">
    <property type="entry name" value="Galactose-binding domain-like"/>
    <property type="match status" value="1"/>
</dbReference>
<reference evidence="1" key="1">
    <citation type="journal article" date="2015" name="Nature">
        <title>Complex archaea that bridge the gap between prokaryotes and eukaryotes.</title>
        <authorList>
            <person name="Spang A."/>
            <person name="Saw J.H."/>
            <person name="Jorgensen S.L."/>
            <person name="Zaremba-Niedzwiedzka K."/>
            <person name="Martijn J."/>
            <person name="Lind A.E."/>
            <person name="van Eijk R."/>
            <person name="Schleper C."/>
            <person name="Guy L."/>
            <person name="Ettema T.J."/>
        </authorList>
    </citation>
    <scope>NUCLEOTIDE SEQUENCE</scope>
</reference>
<dbReference type="InterPro" id="IPR008979">
    <property type="entry name" value="Galactose-bd-like_sf"/>
</dbReference>